<keyword evidence="3 9" id="KW-0813">Transport</keyword>
<evidence type="ECO:0000313" key="10">
    <source>
        <dbReference type="EMBL" id="KAK3244097.1"/>
    </source>
</evidence>
<evidence type="ECO:0008006" key="12">
    <source>
        <dbReference type="Google" id="ProtNLM"/>
    </source>
</evidence>
<evidence type="ECO:0000256" key="9">
    <source>
        <dbReference type="RuleBase" id="RU000488"/>
    </source>
</evidence>
<evidence type="ECO:0000256" key="4">
    <source>
        <dbReference type="ARBA" id="ARBA00022692"/>
    </source>
</evidence>
<dbReference type="GO" id="GO:0016020">
    <property type="term" value="C:membrane"/>
    <property type="evidence" value="ECO:0007669"/>
    <property type="project" value="UniProtKB-SubCell"/>
</dbReference>
<comment type="similarity">
    <text evidence="2 9">Belongs to the mitochondrial carrier (TC 2.A.29) family.</text>
</comment>
<dbReference type="Proteomes" id="UP001190700">
    <property type="component" value="Unassembled WGS sequence"/>
</dbReference>
<name>A0AAE0BWK1_9CHLO</name>
<dbReference type="PANTHER" id="PTHR45618">
    <property type="entry name" value="MITOCHONDRIAL DICARBOXYLATE CARRIER-RELATED"/>
    <property type="match status" value="1"/>
</dbReference>
<evidence type="ECO:0000256" key="3">
    <source>
        <dbReference type="ARBA" id="ARBA00022448"/>
    </source>
</evidence>
<keyword evidence="4 8" id="KW-0812">Transmembrane</keyword>
<dbReference type="InterPro" id="IPR002067">
    <property type="entry name" value="MCP"/>
</dbReference>
<comment type="caution">
    <text evidence="10">The sequence shown here is derived from an EMBL/GenBank/DDBJ whole genome shotgun (WGS) entry which is preliminary data.</text>
</comment>
<dbReference type="InterPro" id="IPR023395">
    <property type="entry name" value="MCP_dom_sf"/>
</dbReference>
<dbReference type="Gene3D" id="1.50.40.10">
    <property type="entry name" value="Mitochondrial carrier domain"/>
    <property type="match status" value="1"/>
</dbReference>
<dbReference type="EMBL" id="LGRX02032287">
    <property type="protein sequence ID" value="KAK3244097.1"/>
    <property type="molecule type" value="Genomic_DNA"/>
</dbReference>
<keyword evidence="6" id="KW-1133">Transmembrane helix</keyword>
<keyword evidence="5" id="KW-0677">Repeat</keyword>
<sequence>MSATDRFVSGAIAAGFAETATLPIDMSKVRLQTQVPCFDGTLKYRGMFQGIYVVAREEGPRALWKGIVPALVRQCSYTGLSFSLYPTIRNAIAGEGVAKEDISFSKRVLSGGLAGGISIVCMNPTDVVKTQMQCATKETSIFGLSRNILAREGVLGFWRGVEPNVARCFIGNACEIGCYDQFKTWIVAGNLLPDGPLSHFAASGSAGVVSAVCSTPVDVLKTRLMNQAGHSGSDQFGRYSGMLDAFVKILYAEGPLALYKGFLPFATRKVSWTIIYFLVYEKVLHVASGSYT</sequence>
<evidence type="ECO:0000256" key="2">
    <source>
        <dbReference type="ARBA" id="ARBA00006375"/>
    </source>
</evidence>
<dbReference type="SUPFAM" id="SSF103506">
    <property type="entry name" value="Mitochondrial carrier"/>
    <property type="match status" value="1"/>
</dbReference>
<dbReference type="Pfam" id="PF00153">
    <property type="entry name" value="Mito_carr"/>
    <property type="match status" value="3"/>
</dbReference>
<evidence type="ECO:0000256" key="7">
    <source>
        <dbReference type="ARBA" id="ARBA00023136"/>
    </source>
</evidence>
<gene>
    <name evidence="10" type="ORF">CYMTET_46278</name>
</gene>
<feature type="repeat" description="Solcar" evidence="8">
    <location>
        <begin position="1"/>
        <end position="91"/>
    </location>
</feature>
<evidence type="ECO:0000256" key="1">
    <source>
        <dbReference type="ARBA" id="ARBA00004141"/>
    </source>
</evidence>
<dbReference type="InterPro" id="IPR018108">
    <property type="entry name" value="MCP_transmembrane"/>
</dbReference>
<evidence type="ECO:0000256" key="5">
    <source>
        <dbReference type="ARBA" id="ARBA00022737"/>
    </source>
</evidence>
<dbReference type="GO" id="GO:0055085">
    <property type="term" value="P:transmembrane transport"/>
    <property type="evidence" value="ECO:0007669"/>
    <property type="project" value="InterPro"/>
</dbReference>
<organism evidence="10 11">
    <name type="scientific">Cymbomonas tetramitiformis</name>
    <dbReference type="NCBI Taxonomy" id="36881"/>
    <lineage>
        <taxon>Eukaryota</taxon>
        <taxon>Viridiplantae</taxon>
        <taxon>Chlorophyta</taxon>
        <taxon>Pyramimonadophyceae</taxon>
        <taxon>Pyramimonadales</taxon>
        <taxon>Pyramimonadaceae</taxon>
        <taxon>Cymbomonas</taxon>
    </lineage>
</organism>
<feature type="repeat" description="Solcar" evidence="8">
    <location>
        <begin position="102"/>
        <end position="185"/>
    </location>
</feature>
<comment type="subcellular location">
    <subcellularLocation>
        <location evidence="1">Membrane</location>
        <topology evidence="1">Multi-pass membrane protein</topology>
    </subcellularLocation>
</comment>
<accession>A0AAE0BWK1</accession>
<evidence type="ECO:0000256" key="6">
    <source>
        <dbReference type="ARBA" id="ARBA00022989"/>
    </source>
</evidence>
<protein>
    <recommendedName>
        <fullName evidence="12">Mitochondrial carrier protein</fullName>
    </recommendedName>
</protein>
<dbReference type="PRINTS" id="PR00926">
    <property type="entry name" value="MITOCARRIER"/>
</dbReference>
<evidence type="ECO:0000256" key="8">
    <source>
        <dbReference type="PROSITE-ProRule" id="PRU00282"/>
    </source>
</evidence>
<evidence type="ECO:0000313" key="11">
    <source>
        <dbReference type="Proteomes" id="UP001190700"/>
    </source>
</evidence>
<dbReference type="AlphaFoldDB" id="A0AAE0BWK1"/>
<dbReference type="InterPro" id="IPR050391">
    <property type="entry name" value="Mito_Metabolite_Transporter"/>
</dbReference>
<keyword evidence="7 8" id="KW-0472">Membrane</keyword>
<keyword evidence="11" id="KW-1185">Reference proteome</keyword>
<reference evidence="10 11" key="1">
    <citation type="journal article" date="2015" name="Genome Biol. Evol.">
        <title>Comparative Genomics of a Bacterivorous Green Alga Reveals Evolutionary Causalities and Consequences of Phago-Mixotrophic Mode of Nutrition.</title>
        <authorList>
            <person name="Burns J.A."/>
            <person name="Paasch A."/>
            <person name="Narechania A."/>
            <person name="Kim E."/>
        </authorList>
    </citation>
    <scope>NUCLEOTIDE SEQUENCE [LARGE SCALE GENOMIC DNA]</scope>
    <source>
        <strain evidence="10 11">PLY_AMNH</strain>
    </source>
</reference>
<proteinExistence type="inferred from homology"/>
<dbReference type="PROSITE" id="PS50920">
    <property type="entry name" value="SOLCAR"/>
    <property type="match status" value="3"/>
</dbReference>
<feature type="repeat" description="Solcar" evidence="8">
    <location>
        <begin position="194"/>
        <end position="286"/>
    </location>
</feature>